<dbReference type="SUPFAM" id="SSF55785">
    <property type="entry name" value="PYP-like sensor domain (PAS domain)"/>
    <property type="match status" value="9"/>
</dbReference>
<dbReference type="InterPro" id="IPR036890">
    <property type="entry name" value="HATPase_C_sf"/>
</dbReference>
<feature type="domain" description="PAC" evidence="8">
    <location>
        <begin position="476"/>
        <end position="528"/>
    </location>
</feature>
<accession>A0A0L8AH55</accession>
<dbReference type="NCBIfam" id="TIGR00229">
    <property type="entry name" value="sensory_box"/>
    <property type="match status" value="7"/>
</dbReference>
<dbReference type="Gene3D" id="3.30.565.10">
    <property type="entry name" value="Histidine kinase-like ATPase, C-terminal domain"/>
    <property type="match status" value="1"/>
</dbReference>
<feature type="domain" description="PAS" evidence="7">
    <location>
        <begin position="34"/>
        <end position="104"/>
    </location>
</feature>
<dbReference type="InterPro" id="IPR005467">
    <property type="entry name" value="His_kinase_dom"/>
</dbReference>
<dbReference type="InterPro" id="IPR003594">
    <property type="entry name" value="HATPase_dom"/>
</dbReference>
<dbReference type="PROSITE" id="PS50112">
    <property type="entry name" value="PAS"/>
    <property type="match status" value="5"/>
</dbReference>
<organism evidence="9 10">
    <name type="scientific">Roseivirga seohaensis subsp. aquiponti</name>
    <dbReference type="NCBI Taxonomy" id="1566026"/>
    <lineage>
        <taxon>Bacteria</taxon>
        <taxon>Pseudomonadati</taxon>
        <taxon>Bacteroidota</taxon>
        <taxon>Cytophagia</taxon>
        <taxon>Cytophagales</taxon>
        <taxon>Roseivirgaceae</taxon>
        <taxon>Roseivirga</taxon>
    </lineage>
</organism>
<dbReference type="Pfam" id="PF00989">
    <property type="entry name" value="PAS"/>
    <property type="match status" value="1"/>
</dbReference>
<dbReference type="InterPro" id="IPR000700">
    <property type="entry name" value="PAS-assoc_C"/>
</dbReference>
<evidence type="ECO:0000256" key="2">
    <source>
        <dbReference type="ARBA" id="ARBA00012438"/>
    </source>
</evidence>
<dbReference type="InterPro" id="IPR001610">
    <property type="entry name" value="PAC"/>
</dbReference>
<dbReference type="PANTHER" id="PTHR43304:SF1">
    <property type="entry name" value="PAC DOMAIN-CONTAINING PROTEIN"/>
    <property type="match status" value="1"/>
</dbReference>
<dbReference type="InterPro" id="IPR013767">
    <property type="entry name" value="PAS_fold"/>
</dbReference>
<dbReference type="PATRIC" id="fig|1566026.4.peg.1400"/>
<keyword evidence="5" id="KW-0418">Kinase</keyword>
<evidence type="ECO:0000256" key="3">
    <source>
        <dbReference type="ARBA" id="ARBA00022553"/>
    </source>
</evidence>
<feature type="domain" description="PAS" evidence="7">
    <location>
        <begin position="403"/>
        <end position="473"/>
    </location>
</feature>
<dbReference type="SUPFAM" id="SSF55874">
    <property type="entry name" value="ATPase domain of HSP90 chaperone/DNA topoisomerase II/histidine kinase"/>
    <property type="match status" value="1"/>
</dbReference>
<dbReference type="CDD" id="cd00130">
    <property type="entry name" value="PAS"/>
    <property type="match status" value="7"/>
</dbReference>
<evidence type="ECO:0000256" key="1">
    <source>
        <dbReference type="ARBA" id="ARBA00000085"/>
    </source>
</evidence>
<keyword evidence="4" id="KW-0808">Transferase</keyword>
<comment type="catalytic activity">
    <reaction evidence="1">
        <text>ATP + protein L-histidine = ADP + protein N-phospho-L-histidine.</text>
        <dbReference type="EC" id="2.7.13.3"/>
    </reaction>
</comment>
<feature type="domain" description="Histidine kinase" evidence="6">
    <location>
        <begin position="1317"/>
        <end position="1514"/>
    </location>
</feature>
<dbReference type="EMBL" id="JSVA01000018">
    <property type="protein sequence ID" value="KOF01734.1"/>
    <property type="molecule type" value="Genomic_DNA"/>
</dbReference>
<evidence type="ECO:0000259" key="6">
    <source>
        <dbReference type="PROSITE" id="PS50109"/>
    </source>
</evidence>
<dbReference type="InterPro" id="IPR035965">
    <property type="entry name" value="PAS-like_dom_sf"/>
</dbReference>
<dbReference type="Gene3D" id="3.30.450.20">
    <property type="entry name" value="PAS domain"/>
    <property type="match status" value="10"/>
</dbReference>
<feature type="domain" description="PAS" evidence="7">
    <location>
        <begin position="154"/>
        <end position="223"/>
    </location>
</feature>
<evidence type="ECO:0000313" key="10">
    <source>
        <dbReference type="Proteomes" id="UP000036908"/>
    </source>
</evidence>
<protein>
    <recommendedName>
        <fullName evidence="2">histidine kinase</fullName>
        <ecNumber evidence="2">2.7.13.3</ecNumber>
    </recommendedName>
</protein>
<sequence length="1522" mass="175192">MSHKEIAVMKGKKVDGSDHWRYEREQLFDAIAGNRALIDSLLETNNDGVTLTSEAGNLLVANNQFKKLIGYSLEQIEGRKLVDFVEPKFKKSFEKNHQRAFEGERVESVEYEFITNSGSVIEASEAIQIINIGSSQYLLSSIKSITEERENQQELNSLYAAINKSSNAIVITDTEGITLYVNDVHESFTGFKREESLGKLVTLFDSNFIEPEVVEEIKQQLNKGKQWKGKYTSQRKSGMFFDIQITVSPVINDDGKTEAFLFYTENIGIEEYIHDRKIKELDLMNTKELLSRTEKIGGIGSFKMNLKTNKIVWSDNIYNLLGMPVSEGPSLRFFHKIIKEDRCVIQLTLDLKSGERASFNFRMNIEGGVKHLYCELERNGEDLTGMLRDVTSEMLSNLALKESEEKYRFQSEALPHILWLVDAQGSLTYLNSRGRSYFGIHDHSFFGAKWLDFVHPDDILLIKTKWKETNRNKTTFSEQVRIKNSTGIYRWFMVSVSPMLDESGNITSLIGISTDVHDQYLIQANLKENEQKFRTIFEQSNDAMVILKDGFCLDCNTNVKAIFGIAEEQLKNEKLWRFTPEYQTNGRLSEEFVAEQIENVLKNGQANFFWDVKKSNSKIIFCEVNLSRIMIDGDVFIFAVFRDVTGRVKAEKELLDSKQKMMLAIESARIGTWELNLKTGKTRFNEYYAEMLGYDFDEIVHEQAFFDERVHPDDLERINTGLYGEAVNTSGEFELLIRVKGKDDKWRWVLDRGKIIERDKDGKPLIIYGTHIDFTEYKEKEKAIVNANLKYELAATTAKTGVWEWDMVSDYLVWDKGMASIHERKLPKDNQIKISDWLEYVQPAYKELLTLNLGSLVKNRGVFDVEYEIKTKSGKIKRVRSTAKIFRINEEEGDKIIGLNLDITDSYLKDQELLENEERLKLAFDGANMALMDWDLETNTVSVSDNYLEIIGQEKDRYDPSKDQFMDSVLHPDDSEKVRMLFSKLKVGKLRHYELEYRVLTQNNELRWLRSKGKTFVDTNGRLRVIGLTMNVTATRIAQEQLMESQRVLNLAISGTKQIILDWDIKNDLLEWNENYYELIGRSKYDFENDVTDYVRKSVFTEDVKLVCDLAAKLKSGKINEVDVLVRLVTNMGDVKWMRALGKNVEFDKSGLPKRHVCTLMDVTKERKLTLDLEKSYAQYQSLVEDIPGLVYSAKYPSKEFVYVNAYCLELTGFTADELIKIDPLQYQKQIHPDDKRFVESSLNAAISNKQPYRLSYRILDREGKIKWLSEFGHGIFDQNGVPLSIEASVFDITDRIRSEEKVLAAILDAADHERSRISREIHDSLQQTLTIASLNLEFVKKEKHLLSPKVLERYERGWQNLRKSLDQTREIAHRLMPKAIEDFGLTEVVKDLVDELNATSSVNFEFITNLEEERLNVSTETSFYKIIQESITNIIKHAQAESVSIQLLKLSESIQLIIEDDGQGFDMDNINFNSSGFGLASMKNRASALSGEFILDSFPGKGTSLILNVPLDNSKIAYEND</sequence>
<dbReference type="PROSITE" id="PS50109">
    <property type="entry name" value="HIS_KIN"/>
    <property type="match status" value="1"/>
</dbReference>
<dbReference type="Pfam" id="PF07730">
    <property type="entry name" value="HisKA_3"/>
    <property type="match status" value="1"/>
</dbReference>
<dbReference type="GO" id="GO:0016020">
    <property type="term" value="C:membrane"/>
    <property type="evidence" value="ECO:0007669"/>
    <property type="project" value="InterPro"/>
</dbReference>
<dbReference type="Pfam" id="PF13426">
    <property type="entry name" value="PAS_9"/>
    <property type="match status" value="2"/>
</dbReference>
<dbReference type="Proteomes" id="UP000036908">
    <property type="component" value="Unassembled WGS sequence"/>
</dbReference>
<dbReference type="InterPro" id="IPR052162">
    <property type="entry name" value="Sensor_kinase/Photoreceptor"/>
</dbReference>
<dbReference type="SMART" id="SM00086">
    <property type="entry name" value="PAC"/>
    <property type="match status" value="9"/>
</dbReference>
<dbReference type="Pfam" id="PF02518">
    <property type="entry name" value="HATPase_c"/>
    <property type="match status" value="1"/>
</dbReference>
<dbReference type="InterPro" id="IPR013655">
    <property type="entry name" value="PAS_fold_3"/>
</dbReference>
<keyword evidence="3" id="KW-0597">Phosphoprotein</keyword>
<dbReference type="GO" id="GO:0006355">
    <property type="term" value="P:regulation of DNA-templated transcription"/>
    <property type="evidence" value="ECO:0007669"/>
    <property type="project" value="InterPro"/>
</dbReference>
<evidence type="ECO:0000259" key="7">
    <source>
        <dbReference type="PROSITE" id="PS50112"/>
    </source>
</evidence>
<feature type="domain" description="PAS" evidence="7">
    <location>
        <begin position="1176"/>
        <end position="1250"/>
    </location>
</feature>
<name>A0A0L8AH55_9BACT</name>
<evidence type="ECO:0000256" key="5">
    <source>
        <dbReference type="ARBA" id="ARBA00022777"/>
    </source>
</evidence>
<feature type="domain" description="PAC" evidence="8">
    <location>
        <begin position="863"/>
        <end position="915"/>
    </location>
</feature>
<dbReference type="GO" id="GO:0046983">
    <property type="term" value="F:protein dimerization activity"/>
    <property type="evidence" value="ECO:0007669"/>
    <property type="project" value="InterPro"/>
</dbReference>
<dbReference type="InterPro" id="IPR011712">
    <property type="entry name" value="Sig_transdc_His_kin_sub3_dim/P"/>
</dbReference>
<dbReference type="SMART" id="SM00387">
    <property type="entry name" value="HATPase_c"/>
    <property type="match status" value="1"/>
</dbReference>
<dbReference type="CDD" id="cd16917">
    <property type="entry name" value="HATPase_UhpB-NarQ-NarX-like"/>
    <property type="match status" value="1"/>
</dbReference>
<dbReference type="Pfam" id="PF08447">
    <property type="entry name" value="PAS_3"/>
    <property type="match status" value="6"/>
</dbReference>
<reference evidence="10" key="1">
    <citation type="submission" date="2014-11" db="EMBL/GenBank/DDBJ databases">
        <title>Genome sequencing of Roseivirga sp. D-25.</title>
        <authorList>
            <person name="Selvaratnam C."/>
            <person name="Thevarajoo S."/>
            <person name="Goh K.M."/>
            <person name="Eee R."/>
            <person name="Chan K.-G."/>
            <person name="Chong C.S."/>
        </authorList>
    </citation>
    <scope>NUCLEOTIDE SEQUENCE [LARGE SCALE GENOMIC DNA]</scope>
    <source>
        <strain evidence="10">D-25</strain>
    </source>
</reference>
<dbReference type="Gene3D" id="1.20.5.1930">
    <property type="match status" value="1"/>
</dbReference>
<keyword evidence="10" id="KW-1185">Reference proteome</keyword>
<evidence type="ECO:0000256" key="4">
    <source>
        <dbReference type="ARBA" id="ARBA00022679"/>
    </source>
</evidence>
<evidence type="ECO:0000259" key="8">
    <source>
        <dbReference type="PROSITE" id="PS50113"/>
    </source>
</evidence>
<feature type="domain" description="PAS" evidence="7">
    <location>
        <begin position="657"/>
        <end position="730"/>
    </location>
</feature>
<comment type="caution">
    <text evidence="9">The sequence shown here is derived from an EMBL/GenBank/DDBJ whole genome shotgun (WGS) entry which is preliminary data.</text>
</comment>
<proteinExistence type="predicted"/>
<dbReference type="PROSITE" id="PS50113">
    <property type="entry name" value="PAC"/>
    <property type="match status" value="4"/>
</dbReference>
<evidence type="ECO:0000313" key="9">
    <source>
        <dbReference type="EMBL" id="KOF01734.1"/>
    </source>
</evidence>
<dbReference type="EC" id="2.7.13.3" evidence="2"/>
<dbReference type="GO" id="GO:0000155">
    <property type="term" value="F:phosphorelay sensor kinase activity"/>
    <property type="evidence" value="ECO:0007669"/>
    <property type="project" value="InterPro"/>
</dbReference>
<gene>
    <name evidence="9" type="ORF">OB69_15400</name>
</gene>
<dbReference type="SMART" id="SM00091">
    <property type="entry name" value="PAS"/>
    <property type="match status" value="8"/>
</dbReference>
<feature type="domain" description="PAC" evidence="8">
    <location>
        <begin position="993"/>
        <end position="1044"/>
    </location>
</feature>
<feature type="domain" description="PAC" evidence="8">
    <location>
        <begin position="1253"/>
        <end position="1305"/>
    </location>
</feature>
<dbReference type="InterPro" id="IPR000014">
    <property type="entry name" value="PAS"/>
</dbReference>
<dbReference type="PANTHER" id="PTHR43304">
    <property type="entry name" value="PHYTOCHROME-LIKE PROTEIN CPH1"/>
    <property type="match status" value="1"/>
</dbReference>